<dbReference type="PROSITE" id="PS00194">
    <property type="entry name" value="THIOREDOXIN_1"/>
    <property type="match status" value="1"/>
</dbReference>
<dbReference type="InterPro" id="IPR013740">
    <property type="entry name" value="Redoxin"/>
</dbReference>
<evidence type="ECO:0000313" key="8">
    <source>
        <dbReference type="EMBL" id="GAA3550836.1"/>
    </source>
</evidence>
<keyword evidence="5" id="KW-0676">Redox-active center</keyword>
<name>A0ABP6WH87_9PSEU</name>
<evidence type="ECO:0000256" key="4">
    <source>
        <dbReference type="ARBA" id="ARBA00023157"/>
    </source>
</evidence>
<keyword evidence="4" id="KW-1015">Disulfide bond</keyword>
<gene>
    <name evidence="8" type="ORF">GCM10022222_37940</name>
</gene>
<keyword evidence="6" id="KW-0732">Signal</keyword>
<evidence type="ECO:0000256" key="2">
    <source>
        <dbReference type="ARBA" id="ARBA00022748"/>
    </source>
</evidence>
<proteinExistence type="predicted"/>
<keyword evidence="9" id="KW-1185">Reference proteome</keyword>
<dbReference type="RefSeq" id="WP_344861522.1">
    <property type="nucleotide sequence ID" value="NZ_BAAAZN010000007.1"/>
</dbReference>
<dbReference type="Proteomes" id="UP001500689">
    <property type="component" value="Unassembled WGS sequence"/>
</dbReference>
<protein>
    <submittedName>
        <fullName evidence="8">TlpA disulfide reductase family protein</fullName>
    </submittedName>
</protein>
<feature type="chain" id="PRO_5045163298" evidence="6">
    <location>
        <begin position="31"/>
        <end position="204"/>
    </location>
</feature>
<evidence type="ECO:0000256" key="5">
    <source>
        <dbReference type="ARBA" id="ARBA00023284"/>
    </source>
</evidence>
<evidence type="ECO:0000256" key="3">
    <source>
        <dbReference type="ARBA" id="ARBA00022968"/>
    </source>
</evidence>
<reference evidence="9" key="1">
    <citation type="journal article" date="2019" name="Int. J. Syst. Evol. Microbiol.">
        <title>The Global Catalogue of Microorganisms (GCM) 10K type strain sequencing project: providing services to taxonomists for standard genome sequencing and annotation.</title>
        <authorList>
            <consortium name="The Broad Institute Genomics Platform"/>
            <consortium name="The Broad Institute Genome Sequencing Center for Infectious Disease"/>
            <person name="Wu L."/>
            <person name="Ma J."/>
        </authorList>
    </citation>
    <scope>NUCLEOTIDE SEQUENCE [LARGE SCALE GENOMIC DNA]</scope>
    <source>
        <strain evidence="9">JCM 16898</strain>
    </source>
</reference>
<dbReference type="PROSITE" id="PS51257">
    <property type="entry name" value="PROKAR_LIPOPROTEIN"/>
    <property type="match status" value="1"/>
</dbReference>
<comment type="caution">
    <text evidence="8">The sequence shown here is derived from an EMBL/GenBank/DDBJ whole genome shotgun (WGS) entry which is preliminary data.</text>
</comment>
<feature type="signal peptide" evidence="6">
    <location>
        <begin position="1"/>
        <end position="30"/>
    </location>
</feature>
<dbReference type="PANTHER" id="PTHR42852:SF6">
    <property type="entry name" value="THIOL:DISULFIDE INTERCHANGE PROTEIN DSBE"/>
    <property type="match status" value="1"/>
</dbReference>
<evidence type="ECO:0000256" key="6">
    <source>
        <dbReference type="SAM" id="SignalP"/>
    </source>
</evidence>
<dbReference type="InterPro" id="IPR036249">
    <property type="entry name" value="Thioredoxin-like_sf"/>
</dbReference>
<dbReference type="SUPFAM" id="SSF52833">
    <property type="entry name" value="Thioredoxin-like"/>
    <property type="match status" value="1"/>
</dbReference>
<dbReference type="EMBL" id="BAAAZN010000007">
    <property type="protein sequence ID" value="GAA3550836.1"/>
    <property type="molecule type" value="Genomic_DNA"/>
</dbReference>
<dbReference type="InterPro" id="IPR013766">
    <property type="entry name" value="Thioredoxin_domain"/>
</dbReference>
<dbReference type="InterPro" id="IPR017937">
    <property type="entry name" value="Thioredoxin_CS"/>
</dbReference>
<evidence type="ECO:0000313" key="9">
    <source>
        <dbReference type="Proteomes" id="UP001500689"/>
    </source>
</evidence>
<keyword evidence="3" id="KW-0735">Signal-anchor</keyword>
<evidence type="ECO:0000256" key="1">
    <source>
        <dbReference type="ARBA" id="ARBA00004196"/>
    </source>
</evidence>
<dbReference type="PROSITE" id="PS51352">
    <property type="entry name" value="THIOREDOXIN_2"/>
    <property type="match status" value="1"/>
</dbReference>
<dbReference type="PANTHER" id="PTHR42852">
    <property type="entry name" value="THIOL:DISULFIDE INTERCHANGE PROTEIN DSBE"/>
    <property type="match status" value="1"/>
</dbReference>
<comment type="subcellular location">
    <subcellularLocation>
        <location evidence="1">Cell envelope</location>
    </subcellularLocation>
</comment>
<dbReference type="Gene3D" id="3.40.30.10">
    <property type="entry name" value="Glutaredoxin"/>
    <property type="match status" value="1"/>
</dbReference>
<keyword evidence="2" id="KW-0201">Cytochrome c-type biogenesis</keyword>
<keyword evidence="3" id="KW-0812">Transmembrane</keyword>
<evidence type="ECO:0000259" key="7">
    <source>
        <dbReference type="PROSITE" id="PS51352"/>
    </source>
</evidence>
<organism evidence="8 9">
    <name type="scientific">Amycolatopsis ultiminotia</name>
    <dbReference type="NCBI Taxonomy" id="543629"/>
    <lineage>
        <taxon>Bacteria</taxon>
        <taxon>Bacillati</taxon>
        <taxon>Actinomycetota</taxon>
        <taxon>Actinomycetes</taxon>
        <taxon>Pseudonocardiales</taxon>
        <taxon>Pseudonocardiaceae</taxon>
        <taxon>Amycolatopsis</taxon>
    </lineage>
</organism>
<feature type="domain" description="Thioredoxin" evidence="7">
    <location>
        <begin position="38"/>
        <end position="195"/>
    </location>
</feature>
<dbReference type="Pfam" id="PF08534">
    <property type="entry name" value="Redoxin"/>
    <property type="match status" value="1"/>
</dbReference>
<sequence>MRATRSRWCTLAVAGLVLLTACGTGKDAVAQGGTFEFVSPGGRTSIFYDPPHTRGTSPELAGDDLADPGKQLRVSGYPGTVVVLNIWGSWCGPCRAEMPQLQQVYDETKASGVQFLGIDVRDEPRTAPQDFVRDRHVTYPSIYDPPGRSLLALKGYPRNVVPSTIVLDRRHRVAAVFLTSLLDTDLRPVVQRLAAEPADGGPGA</sequence>
<dbReference type="CDD" id="cd02966">
    <property type="entry name" value="TlpA_like_family"/>
    <property type="match status" value="1"/>
</dbReference>
<accession>A0ABP6WH87</accession>
<dbReference type="InterPro" id="IPR050553">
    <property type="entry name" value="Thioredoxin_ResA/DsbE_sf"/>
</dbReference>